<dbReference type="EMBL" id="AOGT01001642">
    <property type="protein sequence ID" value="EMG47277.1"/>
    <property type="molecule type" value="Genomic_DNA"/>
</dbReference>
<keyword evidence="2" id="KW-1185">Reference proteome</keyword>
<sequence length="330" mass="38378">MFTNPIQFGPYELKNFRSLFIPRESSSKDPLFSKNSKHANTYGKFLNDLKATLASYESPCRSYPMNKPVQDSFTYYMNKFDRNVPIIIVLKSKDTLFSPLSLSHWDKPYLEFKSKILEVTKLNEEKRYEFSRISHSDIFKLALQTSVYKNTNPSYIFPKAMATAPWEEISTIDDPLVSKIKQTEDFSLIDKNEDEVDFDINKEVKRCKRLDDGDIASYIQHIPYDLTISRYYMLNVHDITKDHKQFIKLLENLDFEVVGARLSMEDTTLSEMIRDIIKSATSSDSFAYEDILKLTHLPEKNDLLLILEKLASHGLVNVDRSLDKKALYVI</sequence>
<comment type="caution">
    <text evidence="1">The sequence shown here is derived from an EMBL/GenBank/DDBJ whole genome shotgun (WGS) entry which is preliminary data.</text>
</comment>
<name>M3HIU3_CANMX</name>
<dbReference type="OrthoDB" id="4019982at2759"/>
<dbReference type="AlphaFoldDB" id="M3HIU3"/>
<organism evidence="1 2">
    <name type="scientific">Candida maltosa (strain Xu316)</name>
    <name type="common">Yeast</name>
    <dbReference type="NCBI Taxonomy" id="1245528"/>
    <lineage>
        <taxon>Eukaryota</taxon>
        <taxon>Fungi</taxon>
        <taxon>Dikarya</taxon>
        <taxon>Ascomycota</taxon>
        <taxon>Saccharomycotina</taxon>
        <taxon>Pichiomycetes</taxon>
        <taxon>Debaryomycetaceae</taxon>
        <taxon>Candida/Lodderomyces clade</taxon>
        <taxon>Candida</taxon>
    </lineage>
</organism>
<dbReference type="HOGENOM" id="CLU_681516_0_0_1"/>
<dbReference type="OMA" id="CRVEIRD"/>
<evidence type="ECO:0000313" key="2">
    <source>
        <dbReference type="Proteomes" id="UP000011777"/>
    </source>
</evidence>
<gene>
    <name evidence="1" type="ORF">G210_2409</name>
</gene>
<dbReference type="eggNOG" id="ENOG502RPY9">
    <property type="taxonomic scope" value="Eukaryota"/>
</dbReference>
<proteinExistence type="predicted"/>
<accession>M3HIU3</accession>
<evidence type="ECO:0000313" key="1">
    <source>
        <dbReference type="EMBL" id="EMG47277.1"/>
    </source>
</evidence>
<dbReference type="Proteomes" id="UP000011777">
    <property type="component" value="Unassembled WGS sequence"/>
</dbReference>
<protein>
    <submittedName>
        <fullName evidence="1">Uncharacterized protein</fullName>
    </submittedName>
</protein>
<dbReference type="STRING" id="1245528.M3HIU3"/>
<reference evidence="1 2" key="1">
    <citation type="submission" date="2013-02" db="EMBL/GenBank/DDBJ databases">
        <title>Genome sequence of Candida maltosa Xu316, a potential industrial strain for xylitol and ethanol production.</title>
        <authorList>
            <person name="Yu J."/>
            <person name="Wang Q."/>
            <person name="Geng X."/>
            <person name="Bao W."/>
            <person name="He P."/>
            <person name="Cai J."/>
        </authorList>
    </citation>
    <scope>NUCLEOTIDE SEQUENCE [LARGE SCALE GENOMIC DNA]</scope>
    <source>
        <strain evidence="2">Xu316</strain>
    </source>
</reference>